<dbReference type="EMBL" id="JAACJK010000003">
    <property type="protein sequence ID" value="KAF5340590.1"/>
    <property type="molecule type" value="Genomic_DNA"/>
</dbReference>
<keyword evidence="3" id="KW-1185">Reference proteome</keyword>
<reference evidence="2 3" key="1">
    <citation type="journal article" date="2020" name="ISME J.">
        <title>Uncovering the hidden diversity of litter-decomposition mechanisms in mushroom-forming fungi.</title>
        <authorList>
            <person name="Floudas D."/>
            <person name="Bentzer J."/>
            <person name="Ahren D."/>
            <person name="Johansson T."/>
            <person name="Persson P."/>
            <person name="Tunlid A."/>
        </authorList>
    </citation>
    <scope>NUCLEOTIDE SEQUENCE [LARGE SCALE GENOMIC DNA]</scope>
    <source>
        <strain evidence="2 3">CBS 175.51</strain>
    </source>
</reference>
<gene>
    <name evidence="2" type="ORF">D9611_007400</name>
</gene>
<dbReference type="InterPro" id="IPR055480">
    <property type="entry name" value="NAD-GDH_N"/>
</dbReference>
<protein>
    <recommendedName>
        <fullName evidence="1">NAD-dependent glutamate dehydrogenase N-terminal domain-containing protein</fullName>
    </recommendedName>
</protein>
<sequence length="150" mass="16303">MSTPEPTSKVLSAATHLLQTGDAHKGRVENMPGYTTPVFKGKDEQRALVEQAVAGKGFIPRELVKNEVNWFYNGLGIDDTYFQTESREVIADHIMALFGAKILAFTKHDPSSLVIDLERIDEKGNGATFIHSSVPGLTTTEGPGATCEAR</sequence>
<dbReference type="OrthoDB" id="184415at2759"/>
<evidence type="ECO:0000313" key="2">
    <source>
        <dbReference type="EMBL" id="KAF5340590.1"/>
    </source>
</evidence>
<comment type="caution">
    <text evidence="2">The sequence shown here is derived from an EMBL/GenBank/DDBJ whole genome shotgun (WGS) entry which is preliminary data.</text>
</comment>
<evidence type="ECO:0000259" key="1">
    <source>
        <dbReference type="Pfam" id="PF23147"/>
    </source>
</evidence>
<proteinExistence type="predicted"/>
<accession>A0A8H5CF20</accession>
<dbReference type="Proteomes" id="UP000541558">
    <property type="component" value="Unassembled WGS sequence"/>
</dbReference>
<feature type="domain" description="NAD-dependent glutamate dehydrogenase N-terminal" evidence="1">
    <location>
        <begin position="39"/>
        <end position="103"/>
    </location>
</feature>
<name>A0A8H5CF20_9AGAR</name>
<dbReference type="AlphaFoldDB" id="A0A8H5CF20"/>
<dbReference type="Pfam" id="PF23147">
    <property type="entry name" value="GDH2_N"/>
    <property type="match status" value="1"/>
</dbReference>
<evidence type="ECO:0000313" key="3">
    <source>
        <dbReference type="Proteomes" id="UP000541558"/>
    </source>
</evidence>
<organism evidence="2 3">
    <name type="scientific">Ephemerocybe angulata</name>
    <dbReference type="NCBI Taxonomy" id="980116"/>
    <lineage>
        <taxon>Eukaryota</taxon>
        <taxon>Fungi</taxon>
        <taxon>Dikarya</taxon>
        <taxon>Basidiomycota</taxon>
        <taxon>Agaricomycotina</taxon>
        <taxon>Agaricomycetes</taxon>
        <taxon>Agaricomycetidae</taxon>
        <taxon>Agaricales</taxon>
        <taxon>Agaricineae</taxon>
        <taxon>Psathyrellaceae</taxon>
        <taxon>Ephemerocybe</taxon>
    </lineage>
</organism>